<gene>
    <name evidence="2" type="ORF">FRY74_05530</name>
</gene>
<name>A0A5C6RUM7_9FLAO</name>
<dbReference type="AlphaFoldDB" id="A0A5C6RUM7"/>
<organism evidence="2 3">
    <name type="scientific">Vicingus serpentipes</name>
    <dbReference type="NCBI Taxonomy" id="1926625"/>
    <lineage>
        <taxon>Bacteria</taxon>
        <taxon>Pseudomonadati</taxon>
        <taxon>Bacteroidota</taxon>
        <taxon>Flavobacteriia</taxon>
        <taxon>Flavobacteriales</taxon>
        <taxon>Vicingaceae</taxon>
        <taxon>Vicingus</taxon>
    </lineage>
</organism>
<keyword evidence="2" id="KW-0645">Protease</keyword>
<dbReference type="InterPro" id="IPR008969">
    <property type="entry name" value="CarboxyPept-like_regulatory"/>
</dbReference>
<evidence type="ECO:0000256" key="1">
    <source>
        <dbReference type="SAM" id="SignalP"/>
    </source>
</evidence>
<keyword evidence="2" id="KW-0121">Carboxypeptidase</keyword>
<comment type="caution">
    <text evidence="2">The sequence shown here is derived from an EMBL/GenBank/DDBJ whole genome shotgun (WGS) entry which is preliminary data.</text>
</comment>
<dbReference type="SUPFAM" id="SSF49464">
    <property type="entry name" value="Carboxypeptidase regulatory domain-like"/>
    <property type="match status" value="1"/>
</dbReference>
<feature type="signal peptide" evidence="1">
    <location>
        <begin position="1"/>
        <end position="20"/>
    </location>
</feature>
<dbReference type="RefSeq" id="WP_147099421.1">
    <property type="nucleotide sequence ID" value="NZ_VOOS01000002.1"/>
</dbReference>
<evidence type="ECO:0000313" key="3">
    <source>
        <dbReference type="Proteomes" id="UP000321721"/>
    </source>
</evidence>
<sequence>MKQNILFITLFTLCHFIASAQIDTTYILSGTIVNGNKNTPLIGAHITSSSNLGTKTDQQGSFELIVTENDTLIISYIGYKTLAYIIPKNTFGKYLTKFNLYRDSISLQEVEIFPWPSYADFKKAFEELNFKDQEIKMKGVKMYQDRNIEPFEFNTLHILTNPLSFMYDKLLDKEAKLRRRIDRRREIIEKAAQKQTIEY</sequence>
<keyword evidence="3" id="KW-1185">Reference proteome</keyword>
<keyword evidence="1" id="KW-0732">Signal</keyword>
<feature type="chain" id="PRO_5022997236" evidence="1">
    <location>
        <begin position="21"/>
        <end position="199"/>
    </location>
</feature>
<dbReference type="Pfam" id="PF13715">
    <property type="entry name" value="CarbopepD_reg_2"/>
    <property type="match status" value="1"/>
</dbReference>
<dbReference type="OrthoDB" id="1467339at2"/>
<proteinExistence type="predicted"/>
<accession>A0A5C6RUM7</accession>
<reference evidence="2 3" key="1">
    <citation type="submission" date="2019-08" db="EMBL/GenBank/DDBJ databases">
        <title>Genome of Vicingus serpentipes NCIMB 15042.</title>
        <authorList>
            <person name="Bowman J.P."/>
        </authorList>
    </citation>
    <scope>NUCLEOTIDE SEQUENCE [LARGE SCALE GENOMIC DNA]</scope>
    <source>
        <strain evidence="2 3">NCIMB 15042</strain>
    </source>
</reference>
<keyword evidence="2" id="KW-0378">Hydrolase</keyword>
<dbReference type="EMBL" id="VOOS01000002">
    <property type="protein sequence ID" value="TXB66031.1"/>
    <property type="molecule type" value="Genomic_DNA"/>
</dbReference>
<dbReference type="GO" id="GO:0004180">
    <property type="term" value="F:carboxypeptidase activity"/>
    <property type="evidence" value="ECO:0007669"/>
    <property type="project" value="UniProtKB-KW"/>
</dbReference>
<dbReference type="Proteomes" id="UP000321721">
    <property type="component" value="Unassembled WGS sequence"/>
</dbReference>
<protein>
    <submittedName>
        <fullName evidence="2">Carboxypeptidase-like regulatory domain-containing protein</fullName>
    </submittedName>
</protein>
<evidence type="ECO:0000313" key="2">
    <source>
        <dbReference type="EMBL" id="TXB66031.1"/>
    </source>
</evidence>